<sequence>MNFSELGLAVQEWGQAYDPWDGAASEIPTYWNSAGARHLTASVPLELGATYYGESGYVFNILWQDSGTTTGCAQPAFAVASPSPRGVLRFPCTSSRSLQAGPRFRNFSHQNFTNTYMSHRSTETDPDARTYKYLRQRAVDAQLFVRIRDAPHSVVESSNQEIKEAAMYCRQAGGCTEQAQMAVSDCLVSLMTLMGKDQSGHLVDAVRTHRQRLWGTDEHFKSAEMVLGHEGVVIVQKAGAEVDTFKDAFTYNQDPVPGAQREETRAQQTFAMPRVASVCHPDLGK</sequence>
<evidence type="ECO:0000313" key="1">
    <source>
        <dbReference type="EMBL" id="KAF8426501.1"/>
    </source>
</evidence>
<dbReference type="AlphaFoldDB" id="A0AAD4BG27"/>
<reference evidence="1" key="1">
    <citation type="submission" date="2019-10" db="EMBL/GenBank/DDBJ databases">
        <authorList>
            <consortium name="DOE Joint Genome Institute"/>
            <person name="Kuo A."/>
            <person name="Miyauchi S."/>
            <person name="Kiss E."/>
            <person name="Drula E."/>
            <person name="Kohler A."/>
            <person name="Sanchez-Garcia M."/>
            <person name="Andreopoulos B."/>
            <person name="Barry K.W."/>
            <person name="Bonito G."/>
            <person name="Buee M."/>
            <person name="Carver A."/>
            <person name="Chen C."/>
            <person name="Cichocki N."/>
            <person name="Clum A."/>
            <person name="Culley D."/>
            <person name="Crous P.W."/>
            <person name="Fauchery L."/>
            <person name="Girlanda M."/>
            <person name="Hayes R."/>
            <person name="Keri Z."/>
            <person name="LaButti K."/>
            <person name="Lipzen A."/>
            <person name="Lombard V."/>
            <person name="Magnuson J."/>
            <person name="Maillard F."/>
            <person name="Morin E."/>
            <person name="Murat C."/>
            <person name="Nolan M."/>
            <person name="Ohm R."/>
            <person name="Pangilinan J."/>
            <person name="Pereira M."/>
            <person name="Perotto S."/>
            <person name="Peter M."/>
            <person name="Riley R."/>
            <person name="Sitrit Y."/>
            <person name="Stielow B."/>
            <person name="Szollosi G."/>
            <person name="Zifcakova L."/>
            <person name="Stursova M."/>
            <person name="Spatafora J.W."/>
            <person name="Tedersoo L."/>
            <person name="Vaario L.-M."/>
            <person name="Yamada A."/>
            <person name="Yan M."/>
            <person name="Wang P."/>
            <person name="Xu J."/>
            <person name="Bruns T."/>
            <person name="Baldrian P."/>
            <person name="Vilgalys R."/>
            <person name="Henrissat B."/>
            <person name="Grigoriev I.V."/>
            <person name="Hibbett D."/>
            <person name="Nagy L.G."/>
            <person name="Martin F.M."/>
        </authorList>
    </citation>
    <scope>NUCLEOTIDE SEQUENCE</scope>
    <source>
        <strain evidence="1">BED1</strain>
    </source>
</reference>
<proteinExistence type="predicted"/>
<reference evidence="1" key="2">
    <citation type="journal article" date="2020" name="Nat. Commun.">
        <title>Large-scale genome sequencing of mycorrhizal fungi provides insights into the early evolution of symbiotic traits.</title>
        <authorList>
            <person name="Miyauchi S."/>
            <person name="Kiss E."/>
            <person name="Kuo A."/>
            <person name="Drula E."/>
            <person name="Kohler A."/>
            <person name="Sanchez-Garcia M."/>
            <person name="Morin E."/>
            <person name="Andreopoulos B."/>
            <person name="Barry K.W."/>
            <person name="Bonito G."/>
            <person name="Buee M."/>
            <person name="Carver A."/>
            <person name="Chen C."/>
            <person name="Cichocki N."/>
            <person name="Clum A."/>
            <person name="Culley D."/>
            <person name="Crous P.W."/>
            <person name="Fauchery L."/>
            <person name="Girlanda M."/>
            <person name="Hayes R.D."/>
            <person name="Keri Z."/>
            <person name="LaButti K."/>
            <person name="Lipzen A."/>
            <person name="Lombard V."/>
            <person name="Magnuson J."/>
            <person name="Maillard F."/>
            <person name="Murat C."/>
            <person name="Nolan M."/>
            <person name="Ohm R.A."/>
            <person name="Pangilinan J."/>
            <person name="Pereira M.F."/>
            <person name="Perotto S."/>
            <person name="Peter M."/>
            <person name="Pfister S."/>
            <person name="Riley R."/>
            <person name="Sitrit Y."/>
            <person name="Stielow J.B."/>
            <person name="Szollosi G."/>
            <person name="Zifcakova L."/>
            <person name="Stursova M."/>
            <person name="Spatafora J.W."/>
            <person name="Tedersoo L."/>
            <person name="Vaario L.M."/>
            <person name="Yamada A."/>
            <person name="Yan M."/>
            <person name="Wang P."/>
            <person name="Xu J."/>
            <person name="Bruns T."/>
            <person name="Baldrian P."/>
            <person name="Vilgalys R."/>
            <person name="Dunand C."/>
            <person name="Henrissat B."/>
            <person name="Grigoriev I.V."/>
            <person name="Hibbett D."/>
            <person name="Nagy L.G."/>
            <person name="Martin F.M."/>
        </authorList>
    </citation>
    <scope>NUCLEOTIDE SEQUENCE</scope>
    <source>
        <strain evidence="1">BED1</strain>
    </source>
</reference>
<dbReference type="EMBL" id="WHUW01000086">
    <property type="protein sequence ID" value="KAF8426501.1"/>
    <property type="molecule type" value="Genomic_DNA"/>
</dbReference>
<gene>
    <name evidence="1" type="ORF">L210DRAFT_3741321</name>
</gene>
<evidence type="ECO:0000313" key="2">
    <source>
        <dbReference type="Proteomes" id="UP001194468"/>
    </source>
</evidence>
<organism evidence="1 2">
    <name type="scientific">Boletus edulis BED1</name>
    <dbReference type="NCBI Taxonomy" id="1328754"/>
    <lineage>
        <taxon>Eukaryota</taxon>
        <taxon>Fungi</taxon>
        <taxon>Dikarya</taxon>
        <taxon>Basidiomycota</taxon>
        <taxon>Agaricomycotina</taxon>
        <taxon>Agaricomycetes</taxon>
        <taxon>Agaricomycetidae</taxon>
        <taxon>Boletales</taxon>
        <taxon>Boletineae</taxon>
        <taxon>Boletaceae</taxon>
        <taxon>Boletoideae</taxon>
        <taxon>Boletus</taxon>
    </lineage>
</organism>
<dbReference type="Proteomes" id="UP001194468">
    <property type="component" value="Unassembled WGS sequence"/>
</dbReference>
<keyword evidence="2" id="KW-1185">Reference proteome</keyword>
<comment type="caution">
    <text evidence="1">The sequence shown here is derived from an EMBL/GenBank/DDBJ whole genome shotgun (WGS) entry which is preliminary data.</text>
</comment>
<protein>
    <submittedName>
        <fullName evidence="1">Uncharacterized protein</fullName>
    </submittedName>
</protein>
<accession>A0AAD4BG27</accession>
<name>A0AAD4BG27_BOLED</name>